<keyword evidence="5" id="KW-0677">Repeat</keyword>
<evidence type="ECO:0000313" key="12">
    <source>
        <dbReference type="EMBL" id="SCU72898.1"/>
    </source>
</evidence>
<evidence type="ECO:0000256" key="2">
    <source>
        <dbReference type="ARBA" id="ARBA00006375"/>
    </source>
</evidence>
<dbReference type="PROSITE" id="PS50920">
    <property type="entry name" value="SOLCAR"/>
    <property type="match status" value="3"/>
</dbReference>
<evidence type="ECO:0000256" key="5">
    <source>
        <dbReference type="ARBA" id="ARBA00022737"/>
    </source>
</evidence>
<evidence type="ECO:0000256" key="9">
    <source>
        <dbReference type="RuleBase" id="RU000488"/>
    </source>
</evidence>
<dbReference type="GeneID" id="92378422"/>
<evidence type="ECO:0000256" key="3">
    <source>
        <dbReference type="ARBA" id="ARBA00022448"/>
    </source>
</evidence>
<evidence type="ECO:0000256" key="8">
    <source>
        <dbReference type="PROSITE-ProRule" id="PRU00282"/>
    </source>
</evidence>
<dbReference type="SUPFAM" id="SSF103506">
    <property type="entry name" value="Mitochondrial carrier"/>
    <property type="match status" value="1"/>
</dbReference>
<dbReference type="RefSeq" id="XP_067083350.1">
    <property type="nucleotide sequence ID" value="XM_067227249.1"/>
</dbReference>
<dbReference type="GO" id="GO:0006862">
    <property type="term" value="P:nucleotide transport"/>
    <property type="evidence" value="ECO:0007669"/>
    <property type="project" value="InterPro"/>
</dbReference>
<evidence type="ECO:0000313" key="13">
    <source>
        <dbReference type="Proteomes" id="UP000195570"/>
    </source>
</evidence>
<evidence type="ECO:0000256" key="10">
    <source>
        <dbReference type="SAM" id="MobiDB-lite"/>
    </source>
</evidence>
<protein>
    <submittedName>
        <fullName evidence="12">Mitochondrial carrier protein</fullName>
    </submittedName>
</protein>
<name>A0A1G4IK57_TRYEQ</name>
<evidence type="ECO:0000256" key="4">
    <source>
        <dbReference type="ARBA" id="ARBA00022692"/>
    </source>
</evidence>
<keyword evidence="3 9" id="KW-0813">Transport</keyword>
<feature type="repeat" description="Solcar" evidence="8">
    <location>
        <begin position="229"/>
        <end position="313"/>
    </location>
</feature>
<gene>
    <name evidence="12" type="ORF">TEOVI_000448200</name>
</gene>
<proteinExistence type="inferred from homology"/>
<dbReference type="GO" id="GO:0016020">
    <property type="term" value="C:membrane"/>
    <property type="evidence" value="ECO:0007669"/>
    <property type="project" value="UniProtKB-SubCell"/>
</dbReference>
<dbReference type="InterPro" id="IPR018108">
    <property type="entry name" value="MCP_transmembrane"/>
</dbReference>
<organism evidence="12 13">
    <name type="scientific">Trypanosoma equiperdum</name>
    <dbReference type="NCBI Taxonomy" id="5694"/>
    <lineage>
        <taxon>Eukaryota</taxon>
        <taxon>Discoba</taxon>
        <taxon>Euglenozoa</taxon>
        <taxon>Kinetoplastea</taxon>
        <taxon>Metakinetoplastina</taxon>
        <taxon>Trypanosomatida</taxon>
        <taxon>Trypanosomatidae</taxon>
        <taxon>Trypanosoma</taxon>
    </lineage>
</organism>
<reference evidence="12" key="1">
    <citation type="submission" date="2016-09" db="EMBL/GenBank/DDBJ databases">
        <authorList>
            <person name="Hebert L."/>
            <person name="Moumen B."/>
        </authorList>
    </citation>
    <scope>NUCLEOTIDE SEQUENCE [LARGE SCALE GENOMIC DNA]</scope>
    <source>
        <strain evidence="12">OVI</strain>
    </source>
</reference>
<comment type="caution">
    <text evidence="12">The sequence shown here is derived from an EMBL/GenBank/DDBJ whole genome shotgun (WGS) entry which is preliminary data.</text>
</comment>
<accession>A0A1G4IK57</accession>
<sequence>MDATLHDKSTRQNTAPTCLSKAETKPSIHAAAGLLGASISTAMFYPLDALRTQMHVCKGGDVNQLSSLRQVVRQKGLRRLYAGFAVSVTSYGIGWGAYMAVFKSVQQNLSAYVSSNQIGGGSGSAKSGSVTAGCNVLSGCAAAITTGTVVTPLCVIRTRQQLFDGSNGAKPQNCWQGFKAIVENEGCGALMRGMIPQILIMGNTIIQMAIYEELRHYIVEQKIQPTSFDVALISSVSKAVASALFNPIEVVRTRLQDKRNCTSPEYRSMTVGLRTIWRTEGIRGLYRGVWVNLCRVVPTTSVSFILYEKFLAILSHHNARRAACLPLVAD</sequence>
<feature type="compositionally biased region" description="Basic and acidic residues" evidence="10">
    <location>
        <begin position="1"/>
        <end position="10"/>
    </location>
</feature>
<keyword evidence="6 11" id="KW-1133">Transmembrane helix</keyword>
<dbReference type="InterPro" id="IPR044712">
    <property type="entry name" value="SLC25A32-like"/>
</dbReference>
<keyword evidence="13" id="KW-1185">Reference proteome</keyword>
<dbReference type="AlphaFoldDB" id="A0A1G4IK57"/>
<dbReference type="PANTHER" id="PTHR45683">
    <property type="entry name" value="MITOCHONDRIAL NICOTINAMIDE ADENINE DINUCLEOTIDE TRANSPORTER 1-RELATED-RELATED"/>
    <property type="match status" value="1"/>
</dbReference>
<dbReference type="VEuPathDB" id="TriTrypDB:TEOVI_000448200"/>
<dbReference type="Proteomes" id="UP000195570">
    <property type="component" value="Unassembled WGS sequence"/>
</dbReference>
<dbReference type="Pfam" id="PF00153">
    <property type="entry name" value="Mito_carr"/>
    <property type="match status" value="3"/>
</dbReference>
<evidence type="ECO:0000256" key="11">
    <source>
        <dbReference type="SAM" id="Phobius"/>
    </source>
</evidence>
<evidence type="ECO:0000256" key="1">
    <source>
        <dbReference type="ARBA" id="ARBA00004141"/>
    </source>
</evidence>
<dbReference type="GO" id="GO:0055085">
    <property type="term" value="P:transmembrane transport"/>
    <property type="evidence" value="ECO:0007669"/>
    <property type="project" value="InterPro"/>
</dbReference>
<comment type="subcellular location">
    <subcellularLocation>
        <location evidence="1">Membrane</location>
        <topology evidence="1">Multi-pass membrane protein</topology>
    </subcellularLocation>
</comment>
<feature type="repeat" description="Solcar" evidence="8">
    <location>
        <begin position="24"/>
        <end position="108"/>
    </location>
</feature>
<feature type="region of interest" description="Disordered" evidence="10">
    <location>
        <begin position="1"/>
        <end position="20"/>
    </location>
</feature>
<evidence type="ECO:0000256" key="7">
    <source>
        <dbReference type="ARBA" id="ARBA00023136"/>
    </source>
</evidence>
<dbReference type="InterPro" id="IPR023395">
    <property type="entry name" value="MCP_dom_sf"/>
</dbReference>
<keyword evidence="7 8" id="KW-0472">Membrane</keyword>
<feature type="transmembrane region" description="Helical" evidence="11">
    <location>
        <begin position="80"/>
        <end position="101"/>
    </location>
</feature>
<feature type="repeat" description="Solcar" evidence="8">
    <location>
        <begin position="130"/>
        <end position="217"/>
    </location>
</feature>
<comment type="similarity">
    <text evidence="2 9">Belongs to the mitochondrial carrier (TC 2.A.29) family.</text>
</comment>
<dbReference type="Gene3D" id="1.50.40.10">
    <property type="entry name" value="Mitochondrial carrier domain"/>
    <property type="match status" value="1"/>
</dbReference>
<keyword evidence="4 8" id="KW-0812">Transmembrane</keyword>
<evidence type="ECO:0000256" key="6">
    <source>
        <dbReference type="ARBA" id="ARBA00022989"/>
    </source>
</evidence>
<dbReference type="EMBL" id="CZPT02001923">
    <property type="protein sequence ID" value="SCU72898.1"/>
    <property type="molecule type" value="Genomic_DNA"/>
</dbReference>